<comment type="caution">
    <text evidence="1">The sequence shown here is derived from an EMBL/GenBank/DDBJ whole genome shotgun (WGS) entry which is preliminary data.</text>
</comment>
<dbReference type="Proteomes" id="UP000789920">
    <property type="component" value="Unassembled WGS sequence"/>
</dbReference>
<gene>
    <name evidence="1" type="ORF">RPERSI_LOCUS35836</name>
</gene>
<evidence type="ECO:0000313" key="1">
    <source>
        <dbReference type="EMBL" id="CAG8849914.1"/>
    </source>
</evidence>
<reference evidence="1" key="1">
    <citation type="submission" date="2021-06" db="EMBL/GenBank/DDBJ databases">
        <authorList>
            <person name="Kallberg Y."/>
            <person name="Tangrot J."/>
            <person name="Rosling A."/>
        </authorList>
    </citation>
    <scope>NUCLEOTIDE SEQUENCE</scope>
    <source>
        <strain evidence="1">MA461A</strain>
    </source>
</reference>
<proteinExistence type="predicted"/>
<organism evidence="1 2">
    <name type="scientific">Racocetra persica</name>
    <dbReference type="NCBI Taxonomy" id="160502"/>
    <lineage>
        <taxon>Eukaryota</taxon>
        <taxon>Fungi</taxon>
        <taxon>Fungi incertae sedis</taxon>
        <taxon>Mucoromycota</taxon>
        <taxon>Glomeromycotina</taxon>
        <taxon>Glomeromycetes</taxon>
        <taxon>Diversisporales</taxon>
        <taxon>Gigasporaceae</taxon>
        <taxon>Racocetra</taxon>
    </lineage>
</organism>
<feature type="non-terminal residue" evidence="1">
    <location>
        <position position="43"/>
    </location>
</feature>
<sequence length="43" mass="4919">TDQNTLLTHLNNIIISNSFKEALNLVDAVYEEIKPHRHITSDT</sequence>
<protein>
    <submittedName>
        <fullName evidence="1">17574_t:CDS:1</fullName>
    </submittedName>
</protein>
<evidence type="ECO:0000313" key="2">
    <source>
        <dbReference type="Proteomes" id="UP000789920"/>
    </source>
</evidence>
<feature type="non-terminal residue" evidence="1">
    <location>
        <position position="1"/>
    </location>
</feature>
<name>A0ACA9SX81_9GLOM</name>
<keyword evidence="2" id="KW-1185">Reference proteome</keyword>
<accession>A0ACA9SX81</accession>
<dbReference type="EMBL" id="CAJVQC010168014">
    <property type="protein sequence ID" value="CAG8849914.1"/>
    <property type="molecule type" value="Genomic_DNA"/>
</dbReference>